<dbReference type="AlphaFoldDB" id="A0A1R1SQA2"/>
<dbReference type="EMBL" id="ASQP01000087">
    <property type="protein sequence ID" value="OMI40465.1"/>
    <property type="molecule type" value="Genomic_DNA"/>
</dbReference>
<evidence type="ECO:0000256" key="1">
    <source>
        <dbReference type="SAM" id="MobiDB-lite"/>
    </source>
</evidence>
<reference evidence="2 3" key="1">
    <citation type="submission" date="2013-05" db="EMBL/GenBank/DDBJ databases">
        <title>Genome sequence of Streptomyces sparsogenes DSM 40356.</title>
        <authorList>
            <person name="Coyne S."/>
            <person name="Seebeck F.P."/>
        </authorList>
    </citation>
    <scope>NUCLEOTIDE SEQUENCE [LARGE SCALE GENOMIC DNA]</scope>
    <source>
        <strain evidence="2 3">DSM 40356</strain>
    </source>
</reference>
<feature type="region of interest" description="Disordered" evidence="1">
    <location>
        <begin position="27"/>
        <end position="64"/>
    </location>
</feature>
<accession>A0A1R1SQA2</accession>
<sequence length="64" mass="7237">MFHYELHKVREAEALREAAEYRLARRARRAGAGRSLGDEPGRRVKTADRRDGGRRSPRAFGTAA</sequence>
<protein>
    <submittedName>
        <fullName evidence="2">Uncharacterized protein</fullName>
    </submittedName>
</protein>
<evidence type="ECO:0000313" key="3">
    <source>
        <dbReference type="Proteomes" id="UP000186168"/>
    </source>
</evidence>
<comment type="caution">
    <text evidence="2">The sequence shown here is derived from an EMBL/GenBank/DDBJ whole genome shotgun (WGS) entry which is preliminary data.</text>
</comment>
<dbReference type="STRING" id="67365.GCA_001704635_00094"/>
<dbReference type="RefSeq" id="WP_065965002.1">
    <property type="nucleotide sequence ID" value="NZ_ASQP01000087.1"/>
</dbReference>
<proteinExistence type="predicted"/>
<dbReference type="Proteomes" id="UP000186168">
    <property type="component" value="Unassembled WGS sequence"/>
</dbReference>
<keyword evidence="3" id="KW-1185">Reference proteome</keyword>
<evidence type="ECO:0000313" key="2">
    <source>
        <dbReference type="EMBL" id="OMI40465.1"/>
    </source>
</evidence>
<name>A0A1R1SQA2_9ACTN</name>
<dbReference type="GeneID" id="96745323"/>
<gene>
    <name evidence="2" type="ORF">SPAR_05720</name>
</gene>
<organism evidence="2 3">
    <name type="scientific">Streptomyces sparsogenes DSM 40356</name>
    <dbReference type="NCBI Taxonomy" id="1331668"/>
    <lineage>
        <taxon>Bacteria</taxon>
        <taxon>Bacillati</taxon>
        <taxon>Actinomycetota</taxon>
        <taxon>Actinomycetes</taxon>
        <taxon>Kitasatosporales</taxon>
        <taxon>Streptomycetaceae</taxon>
        <taxon>Streptomyces</taxon>
    </lineage>
</organism>
<feature type="compositionally biased region" description="Basic and acidic residues" evidence="1">
    <location>
        <begin position="36"/>
        <end position="54"/>
    </location>
</feature>